<dbReference type="InterPro" id="IPR024571">
    <property type="entry name" value="ERAP1-like_C_dom"/>
</dbReference>
<evidence type="ECO:0000313" key="18">
    <source>
        <dbReference type="Proteomes" id="UP000234206"/>
    </source>
</evidence>
<keyword evidence="6 17" id="KW-0031">Aminopeptidase</keyword>
<name>A0A2I1P9H4_9MICO</name>
<dbReference type="GO" id="GO:0070006">
    <property type="term" value="F:metalloaminopeptidase activity"/>
    <property type="evidence" value="ECO:0007669"/>
    <property type="project" value="TreeGrafter"/>
</dbReference>
<dbReference type="OrthoDB" id="100605at2"/>
<evidence type="ECO:0000313" key="17">
    <source>
        <dbReference type="EMBL" id="PKZ41286.1"/>
    </source>
</evidence>
<dbReference type="RefSeq" id="WP_101849826.1">
    <property type="nucleotide sequence ID" value="NZ_JBHLVH010000004.1"/>
</dbReference>
<feature type="domain" description="Aminopeptidase N-like N-terminal" evidence="16">
    <location>
        <begin position="88"/>
        <end position="197"/>
    </location>
</feature>
<dbReference type="Gene3D" id="2.60.40.1730">
    <property type="entry name" value="tricorn interacting facor f3 domain"/>
    <property type="match status" value="1"/>
</dbReference>
<keyword evidence="9" id="KW-0378">Hydrolase</keyword>
<dbReference type="AlphaFoldDB" id="A0A2I1P9H4"/>
<dbReference type="Pfam" id="PF01433">
    <property type="entry name" value="Peptidase_M1"/>
    <property type="match status" value="1"/>
</dbReference>
<keyword evidence="8" id="KW-0479">Metal-binding</keyword>
<evidence type="ECO:0000256" key="3">
    <source>
        <dbReference type="ARBA" id="ARBA00010136"/>
    </source>
</evidence>
<dbReference type="EMBL" id="PKIZ01000015">
    <property type="protein sequence ID" value="PKZ41286.1"/>
    <property type="molecule type" value="Genomic_DNA"/>
</dbReference>
<dbReference type="FunFam" id="2.60.40.1730:FF:000010">
    <property type="entry name" value="Putative aminopeptidase N"/>
    <property type="match status" value="1"/>
</dbReference>
<dbReference type="Pfam" id="PF17900">
    <property type="entry name" value="Peptidase_M1_N"/>
    <property type="match status" value="1"/>
</dbReference>
<dbReference type="InterPro" id="IPR014782">
    <property type="entry name" value="Peptidase_M1_dom"/>
</dbReference>
<reference evidence="17 18" key="1">
    <citation type="submission" date="2017-12" db="EMBL/GenBank/DDBJ databases">
        <title>Phylogenetic diversity of female urinary microbiome.</title>
        <authorList>
            <person name="Thomas-White K."/>
            <person name="Wolfe A.J."/>
        </authorList>
    </citation>
    <scope>NUCLEOTIDE SEQUENCE [LARGE SCALE GENOMIC DNA]</scope>
    <source>
        <strain evidence="17 18">UMB1298</strain>
    </source>
</reference>
<dbReference type="Pfam" id="PF11838">
    <property type="entry name" value="ERAP1_C"/>
    <property type="match status" value="1"/>
</dbReference>
<evidence type="ECO:0000256" key="6">
    <source>
        <dbReference type="ARBA" id="ARBA00022438"/>
    </source>
</evidence>
<evidence type="ECO:0000256" key="13">
    <source>
        <dbReference type="ARBA" id="ARBA00031533"/>
    </source>
</evidence>
<keyword evidence="7" id="KW-0645">Protease</keyword>
<dbReference type="PANTHER" id="PTHR11533:SF174">
    <property type="entry name" value="PUROMYCIN-SENSITIVE AMINOPEPTIDASE-RELATED"/>
    <property type="match status" value="1"/>
</dbReference>
<dbReference type="GO" id="GO:0016020">
    <property type="term" value="C:membrane"/>
    <property type="evidence" value="ECO:0007669"/>
    <property type="project" value="TreeGrafter"/>
</dbReference>
<comment type="similarity">
    <text evidence="3">Belongs to the peptidase M1 family.</text>
</comment>
<dbReference type="EC" id="3.4.11.2" evidence="4"/>
<dbReference type="InterPro" id="IPR001930">
    <property type="entry name" value="Peptidase_M1"/>
</dbReference>
<dbReference type="SUPFAM" id="SSF55486">
    <property type="entry name" value="Metalloproteases ('zincins'), catalytic domain"/>
    <property type="match status" value="1"/>
</dbReference>
<evidence type="ECO:0000256" key="11">
    <source>
        <dbReference type="ARBA" id="ARBA00023049"/>
    </source>
</evidence>
<dbReference type="Proteomes" id="UP000234206">
    <property type="component" value="Unassembled WGS sequence"/>
</dbReference>
<dbReference type="InterPro" id="IPR045357">
    <property type="entry name" value="Aminopeptidase_N-like_N"/>
</dbReference>
<dbReference type="InterPro" id="IPR042097">
    <property type="entry name" value="Aminopeptidase_N-like_N_sf"/>
</dbReference>
<dbReference type="NCBIfam" id="TIGR02412">
    <property type="entry name" value="pepN_strep_liv"/>
    <property type="match status" value="1"/>
</dbReference>
<dbReference type="PANTHER" id="PTHR11533">
    <property type="entry name" value="PROTEASE M1 ZINC METALLOPROTEASE"/>
    <property type="match status" value="1"/>
</dbReference>
<dbReference type="SUPFAM" id="SSF63737">
    <property type="entry name" value="Leukotriene A4 hydrolase N-terminal domain"/>
    <property type="match status" value="1"/>
</dbReference>
<dbReference type="GO" id="GO:0005615">
    <property type="term" value="C:extracellular space"/>
    <property type="evidence" value="ECO:0007669"/>
    <property type="project" value="TreeGrafter"/>
</dbReference>
<dbReference type="InterPro" id="IPR050344">
    <property type="entry name" value="Peptidase_M1_aminopeptidases"/>
</dbReference>
<dbReference type="InterPro" id="IPR012778">
    <property type="entry name" value="Pept_M1_aminopeptidase"/>
</dbReference>
<comment type="cofactor">
    <cofactor evidence="2">
        <name>Zn(2+)</name>
        <dbReference type="ChEBI" id="CHEBI:29105"/>
    </cofactor>
</comment>
<dbReference type="Gene3D" id="1.10.390.10">
    <property type="entry name" value="Neutral Protease Domain 2"/>
    <property type="match status" value="1"/>
</dbReference>
<dbReference type="PRINTS" id="PR00756">
    <property type="entry name" value="ALADIPTASE"/>
</dbReference>
<evidence type="ECO:0000259" key="15">
    <source>
        <dbReference type="Pfam" id="PF11838"/>
    </source>
</evidence>
<sequence length="857" mass="94062">MPGKNLTRDEAMERSQLIATHSYEVTTDVTTGPSTFATRSVVRFTALGAGDTFIDFIGDRVTRATLDGAALDTSRFDGARLPVPGLTEGEHELVVEGVGRYMNTGEGLHRFVDPADGEVYLYTQFEVADCRRMFPVFEQPDLKATFQFTITAPAHWQVLSNEATPQGVPAGTGTLDGENPVERATFTFEPTPPISCYITAVVAGPYVRFEDSVETRNGTVPLGVLARRSLEQHLDADNVFAITKAGFAFFEEYFDQPYPFRTYDQVFTPEYNMGAMENAGCVTFAEIYVFRSAVPDTLVERRALTILHELAHMWFGNLVTMKWWNDLWLNESFAEWASTTCQTEATQWDTAWTTFAISEKTWAYHQDQLSSTHPIVAEIRDLADVEVNFDGITYAKGASVLKQLVAYVGEDAFRDGLRAYFAEHKWGNTTLADLTRHLEATSGRDLGPWVAAWLETAGVNTLSPVLEVDDAGTVTAAAIEQKATAELPTLRPHRIAVGAYDLVDGSLQRTDRWELDVTGERTELPQLVGRARPDLLLLNDDDLGYCKVRLDAHSLATATEHVAAFTDSLPRAVVLGAAWDMTRDAQMSARDFIELGLRALPGETDSTLVRILLSQLEAAAGRYVAPQHREATAQRLADELGRLVEQAAPGSDLQLQLATAWAAAVRGEAGVARLRALVDGTTELPGLTVDTDMRWALVTGLAKNGVLDEDELAAEGARDRTASGAERLARARAARPDAASKQAAWDSVWRDTRLPNAEVVATAAGWQRARTPEDLRPFVEPYFEAVADMWDERTHAIAEAVAGGFYPHPLVHQDLVDAAQAWLDGHPDASAALRRVIAENRDGTVRALAAQAFDARS</sequence>
<gene>
    <name evidence="17" type="primary">pepN</name>
    <name evidence="17" type="ORF">CYJ76_08300</name>
</gene>
<dbReference type="GO" id="GO:0016285">
    <property type="term" value="F:alanyl aminopeptidase activity"/>
    <property type="evidence" value="ECO:0007669"/>
    <property type="project" value="UniProtKB-EC"/>
</dbReference>
<evidence type="ECO:0000256" key="8">
    <source>
        <dbReference type="ARBA" id="ARBA00022723"/>
    </source>
</evidence>
<evidence type="ECO:0000259" key="16">
    <source>
        <dbReference type="Pfam" id="PF17900"/>
    </source>
</evidence>
<comment type="catalytic activity">
    <reaction evidence="1">
        <text>Release of an N-terminal amino acid, Xaa-|-Yaa- from a peptide, amide or arylamide. Xaa is preferably Ala, but may be most amino acids including Pro (slow action). When a terminal hydrophobic residue is followed by a prolyl residue, the two may be released as an intact Xaa-Pro dipeptide.</text>
        <dbReference type="EC" id="3.4.11.2"/>
    </reaction>
</comment>
<comment type="caution">
    <text evidence="17">The sequence shown here is derived from an EMBL/GenBank/DDBJ whole genome shotgun (WGS) entry which is preliminary data.</text>
</comment>
<feature type="domain" description="ERAP1-like C-terminal" evidence="15">
    <location>
        <begin position="536"/>
        <end position="844"/>
    </location>
</feature>
<dbReference type="GO" id="GO:0042277">
    <property type="term" value="F:peptide binding"/>
    <property type="evidence" value="ECO:0007669"/>
    <property type="project" value="TreeGrafter"/>
</dbReference>
<dbReference type="GO" id="GO:0043171">
    <property type="term" value="P:peptide catabolic process"/>
    <property type="evidence" value="ECO:0007669"/>
    <property type="project" value="TreeGrafter"/>
</dbReference>
<dbReference type="FunFam" id="1.10.390.10:FF:000004">
    <property type="entry name" value="Aminopeptidase N"/>
    <property type="match status" value="1"/>
</dbReference>
<keyword evidence="10" id="KW-0862">Zinc</keyword>
<protein>
    <recommendedName>
        <fullName evidence="5">Aminopeptidase N</fullName>
        <ecNumber evidence="4">3.4.11.2</ecNumber>
    </recommendedName>
    <alternativeName>
        <fullName evidence="12">Alanine aminopeptidase</fullName>
    </alternativeName>
    <alternativeName>
        <fullName evidence="13">Lysyl aminopeptidase</fullName>
    </alternativeName>
</protein>
<dbReference type="GO" id="GO:0005737">
    <property type="term" value="C:cytoplasm"/>
    <property type="evidence" value="ECO:0007669"/>
    <property type="project" value="TreeGrafter"/>
</dbReference>
<evidence type="ECO:0000256" key="10">
    <source>
        <dbReference type="ARBA" id="ARBA00022833"/>
    </source>
</evidence>
<accession>A0A2I1P9H4</accession>
<evidence type="ECO:0000256" key="1">
    <source>
        <dbReference type="ARBA" id="ARBA00000098"/>
    </source>
</evidence>
<organism evidence="17 18">
    <name type="scientific">Kytococcus schroeteri</name>
    <dbReference type="NCBI Taxonomy" id="138300"/>
    <lineage>
        <taxon>Bacteria</taxon>
        <taxon>Bacillati</taxon>
        <taxon>Actinomycetota</taxon>
        <taxon>Actinomycetes</taxon>
        <taxon>Micrococcales</taxon>
        <taxon>Kytococcaceae</taxon>
        <taxon>Kytococcus</taxon>
    </lineage>
</organism>
<dbReference type="InterPro" id="IPR027268">
    <property type="entry name" value="Peptidase_M4/M1_CTD_sf"/>
</dbReference>
<evidence type="ECO:0000259" key="14">
    <source>
        <dbReference type="Pfam" id="PF01433"/>
    </source>
</evidence>
<dbReference type="GO" id="GO:0006508">
    <property type="term" value="P:proteolysis"/>
    <property type="evidence" value="ECO:0007669"/>
    <property type="project" value="UniProtKB-KW"/>
</dbReference>
<proteinExistence type="inferred from homology"/>
<evidence type="ECO:0000256" key="7">
    <source>
        <dbReference type="ARBA" id="ARBA00022670"/>
    </source>
</evidence>
<dbReference type="CDD" id="cd09602">
    <property type="entry name" value="M1_APN"/>
    <property type="match status" value="1"/>
</dbReference>
<dbReference type="GO" id="GO:0008270">
    <property type="term" value="F:zinc ion binding"/>
    <property type="evidence" value="ECO:0007669"/>
    <property type="project" value="InterPro"/>
</dbReference>
<evidence type="ECO:0000256" key="4">
    <source>
        <dbReference type="ARBA" id="ARBA00012564"/>
    </source>
</evidence>
<keyword evidence="11" id="KW-0482">Metalloprotease</keyword>
<evidence type="ECO:0000256" key="12">
    <source>
        <dbReference type="ARBA" id="ARBA00029811"/>
    </source>
</evidence>
<evidence type="ECO:0000256" key="2">
    <source>
        <dbReference type="ARBA" id="ARBA00001947"/>
    </source>
</evidence>
<evidence type="ECO:0000256" key="5">
    <source>
        <dbReference type="ARBA" id="ARBA00015611"/>
    </source>
</evidence>
<evidence type="ECO:0000256" key="9">
    <source>
        <dbReference type="ARBA" id="ARBA00022801"/>
    </source>
</evidence>
<keyword evidence="18" id="KW-1185">Reference proteome</keyword>
<feature type="domain" description="Peptidase M1 membrane alanine aminopeptidase" evidence="14">
    <location>
        <begin position="242"/>
        <end position="453"/>
    </location>
</feature>